<reference evidence="2 3" key="1">
    <citation type="journal article" date="2019" name="Mol. Ecol. Resour.">
        <title>Chromosome-level genome assembly of Triplophysa tibetana, a fish adapted to the harsh high-altitude environment of the Tibetan Plateau.</title>
        <authorList>
            <person name="Yang X."/>
            <person name="Liu H."/>
            <person name="Ma Z."/>
            <person name="Zou Y."/>
            <person name="Zou M."/>
            <person name="Mao Y."/>
            <person name="Li X."/>
            <person name="Wang H."/>
            <person name="Chen T."/>
            <person name="Wang W."/>
            <person name="Yang R."/>
        </authorList>
    </citation>
    <scope>NUCLEOTIDE SEQUENCE [LARGE SCALE GENOMIC DNA]</scope>
    <source>
        <strain evidence="2">TTIB1903HZAU</strain>
        <tissue evidence="2">Muscle</tissue>
    </source>
</reference>
<feature type="compositionally biased region" description="Basic and acidic residues" evidence="1">
    <location>
        <begin position="897"/>
        <end position="908"/>
    </location>
</feature>
<feature type="compositionally biased region" description="Basic and acidic residues" evidence="1">
    <location>
        <begin position="45"/>
        <end position="60"/>
    </location>
</feature>
<dbReference type="EMBL" id="SOYY01000003">
    <property type="protein sequence ID" value="KAA0723992.1"/>
    <property type="molecule type" value="Genomic_DNA"/>
</dbReference>
<feature type="compositionally biased region" description="Basic and acidic residues" evidence="1">
    <location>
        <begin position="14"/>
        <end position="31"/>
    </location>
</feature>
<evidence type="ECO:0008006" key="4">
    <source>
        <dbReference type="Google" id="ProtNLM"/>
    </source>
</evidence>
<dbReference type="InterPro" id="IPR013761">
    <property type="entry name" value="SAM/pointed_sf"/>
</dbReference>
<keyword evidence="3" id="KW-1185">Reference proteome</keyword>
<sequence length="1179" mass="134829">MFVVEMMNVMCRAETGRDPSGNRRTRRDQQCQRENPLPYTRHVRPKDPGRSSRHREEKTFRCSAHGTVHLPTGYDITDHSFYISNHRTHRLHRDTELIAVRESEHVSVIETETLNNLKDNIRTNTVTCASKTPNTFCTKQVLQTDTHKHQRKLYLRGHFESPQKLLGQELFEGKRVKNRQGQLTTMDHFVQEKLKEWNLEVLIPCFKDEQIDRETLLLLDEKSLEAMIPKIGLRLKFKKHLRELLVQTSSLVFDIVGTLQRQTMSFLQRIGQSETPEGQQLNLHFATASKPFQCLDTEHKQMKYFVQAGYLVQPVEQPLPGVSYTQQRDTQTGTVKQVAVQDTFQKIPLRPLIKLILESPGTMEKIMKWTRKLSDSNSLDDTTVLKSSVHPTDPSVPLLLYNDDCEMVNPLGSKTSIHKLGFIYFTLKCLPPECLSSLNSHFLLAVYKSDDAKTYGIDAVLKSVVDDINDLETNSVEVDTVHFKGTLKVWVAQICGDNLGLNSILGYTESFSGNSVCRWCHVKKQLQRTQTMEDPLLLRNKDCHLSDLLQSNPTETGLKRQSILNNLRYFHVTDNVAPDIVHDILEGVGAYEIKLVLGSVISQKAITLDQVNYRITSYDYGFCDCANKPSTIRPQELKIFTHHREIGPGYTTPLASIERFDQVCHRFEHTPLTEVYIPSWVKWKGTEYRPGMTLLVSHTPHGEPRFGRIQKIVVFESVIKFIVQKWDTVGFERHYFACCVIPTSVIDCIDVDSIDDYHPLHVEPQPEQTQSGSTSGPPVNQQPEAENQTSVENISEVLMSSVEGKDILASLKKNTLSLHQRRCMVRILVSNLMSHFGENPSSEKKMRLAVSLVEQYPCLKDSQGKGHEAWFSPGRSHRPATGFLEERLRNVRKRSRRETNTSREKNDSEAMSSISRNLFIPEPSTSPDRAVQLAEWLKNNMWPANQVAEYMKETAIHRAQWIRANGTKSIEDITVEFPRLLDTPGMISQDFAILFPDHAERLSQTWKFSFKDKILRFASQEKNAQELLHNIDSLSPDAQSDLALRLLPVILPTPVYKNGMKMFKPSLEENIKAFIEFKHVGTNMVEYLKKAELTKPFPFVLGLGDDSQCHQAFVVVGKQALEQNTLLSAVDTCFQLFYVMDIHFPKQCSPVWEFFQTAVYKLPGTESPSVRLLRGFLSF</sequence>
<feature type="region of interest" description="Disordered" evidence="1">
    <location>
        <begin position="14"/>
        <end position="60"/>
    </location>
</feature>
<comment type="caution">
    <text evidence="2">The sequence shown here is derived from an EMBL/GenBank/DDBJ whole genome shotgun (WGS) entry which is preliminary data.</text>
</comment>
<feature type="compositionally biased region" description="Polar residues" evidence="1">
    <location>
        <begin position="766"/>
        <end position="789"/>
    </location>
</feature>
<name>A0A5A9PQZ9_9TELE</name>
<gene>
    <name evidence="2" type="ORF">E1301_Tti022250</name>
</gene>
<dbReference type="CDD" id="cd09487">
    <property type="entry name" value="SAM_superfamily"/>
    <property type="match status" value="1"/>
</dbReference>
<evidence type="ECO:0000313" key="2">
    <source>
        <dbReference type="EMBL" id="KAA0723992.1"/>
    </source>
</evidence>
<proteinExistence type="predicted"/>
<evidence type="ECO:0000313" key="3">
    <source>
        <dbReference type="Proteomes" id="UP000324632"/>
    </source>
</evidence>
<dbReference type="Gene3D" id="1.10.150.50">
    <property type="entry name" value="Transcription Factor, Ets-1"/>
    <property type="match status" value="1"/>
</dbReference>
<feature type="region of interest" description="Disordered" evidence="1">
    <location>
        <begin position="759"/>
        <end position="789"/>
    </location>
</feature>
<accession>A0A5A9PQZ9</accession>
<organism evidence="2 3">
    <name type="scientific">Triplophysa tibetana</name>
    <dbReference type="NCBI Taxonomy" id="1572043"/>
    <lineage>
        <taxon>Eukaryota</taxon>
        <taxon>Metazoa</taxon>
        <taxon>Chordata</taxon>
        <taxon>Craniata</taxon>
        <taxon>Vertebrata</taxon>
        <taxon>Euteleostomi</taxon>
        <taxon>Actinopterygii</taxon>
        <taxon>Neopterygii</taxon>
        <taxon>Teleostei</taxon>
        <taxon>Ostariophysi</taxon>
        <taxon>Cypriniformes</taxon>
        <taxon>Nemacheilidae</taxon>
        <taxon>Triplophysa</taxon>
    </lineage>
</organism>
<dbReference type="PANTHER" id="PTHR31025:SF9">
    <property type="entry name" value="SI:DKEY-286J15.1"/>
    <property type="match status" value="1"/>
</dbReference>
<evidence type="ECO:0000256" key="1">
    <source>
        <dbReference type="SAM" id="MobiDB-lite"/>
    </source>
</evidence>
<feature type="region of interest" description="Disordered" evidence="1">
    <location>
        <begin position="888"/>
        <end position="913"/>
    </location>
</feature>
<dbReference type="Proteomes" id="UP000324632">
    <property type="component" value="Chromosome 3"/>
</dbReference>
<dbReference type="AlphaFoldDB" id="A0A5A9PQZ9"/>
<protein>
    <recommendedName>
        <fullName evidence="4">SAM domain-containing protein</fullName>
    </recommendedName>
</protein>
<dbReference type="PANTHER" id="PTHR31025">
    <property type="entry name" value="SI:CH211-196P9.1-RELATED"/>
    <property type="match status" value="1"/>
</dbReference>